<protein>
    <recommendedName>
        <fullName evidence="1">MPN domain-containing protein</fullName>
    </recommendedName>
</protein>
<dbReference type="InterPro" id="IPR037518">
    <property type="entry name" value="MPN"/>
</dbReference>
<dbReference type="SUPFAM" id="SSF102712">
    <property type="entry name" value="JAB1/MPN domain"/>
    <property type="match status" value="1"/>
</dbReference>
<dbReference type="GO" id="GO:0005768">
    <property type="term" value="C:endosome"/>
    <property type="evidence" value="ECO:0007669"/>
    <property type="project" value="TreeGrafter"/>
</dbReference>
<evidence type="ECO:0000259" key="1">
    <source>
        <dbReference type="PROSITE" id="PS50249"/>
    </source>
</evidence>
<reference evidence="2 3" key="1">
    <citation type="submission" date="2019-01" db="EMBL/GenBank/DDBJ databases">
        <title>Sequencing of cultivated peanut Arachis hypogaea provides insights into genome evolution and oil improvement.</title>
        <authorList>
            <person name="Chen X."/>
        </authorList>
    </citation>
    <scope>NUCLEOTIDE SEQUENCE [LARGE SCALE GENOMIC DNA]</scope>
    <source>
        <strain evidence="3">cv. Fuhuasheng</strain>
        <tissue evidence="2">Leaves</tissue>
    </source>
</reference>
<dbReference type="PANTHER" id="PTHR12947">
    <property type="entry name" value="AMSH-LIKE PROTEASE"/>
    <property type="match status" value="1"/>
</dbReference>
<organism evidence="2 3">
    <name type="scientific">Arachis hypogaea</name>
    <name type="common">Peanut</name>
    <dbReference type="NCBI Taxonomy" id="3818"/>
    <lineage>
        <taxon>Eukaryota</taxon>
        <taxon>Viridiplantae</taxon>
        <taxon>Streptophyta</taxon>
        <taxon>Embryophyta</taxon>
        <taxon>Tracheophyta</taxon>
        <taxon>Spermatophyta</taxon>
        <taxon>Magnoliopsida</taxon>
        <taxon>eudicotyledons</taxon>
        <taxon>Gunneridae</taxon>
        <taxon>Pentapetalae</taxon>
        <taxon>rosids</taxon>
        <taxon>fabids</taxon>
        <taxon>Fabales</taxon>
        <taxon>Fabaceae</taxon>
        <taxon>Papilionoideae</taxon>
        <taxon>50 kb inversion clade</taxon>
        <taxon>dalbergioids sensu lato</taxon>
        <taxon>Dalbergieae</taxon>
        <taxon>Pterocarpus clade</taxon>
        <taxon>Arachis</taxon>
    </lineage>
</organism>
<dbReference type="Pfam" id="PF01398">
    <property type="entry name" value="JAB"/>
    <property type="match status" value="1"/>
</dbReference>
<dbReference type="Proteomes" id="UP000289738">
    <property type="component" value="Chromosome B02"/>
</dbReference>
<dbReference type="AlphaFoldDB" id="A0A445AHU8"/>
<evidence type="ECO:0000313" key="2">
    <source>
        <dbReference type="EMBL" id="RYR26027.1"/>
    </source>
</evidence>
<proteinExistence type="predicted"/>
<dbReference type="GO" id="GO:0070536">
    <property type="term" value="P:protein K63-linked deubiquitination"/>
    <property type="evidence" value="ECO:0007669"/>
    <property type="project" value="TreeGrafter"/>
</dbReference>
<comment type="caution">
    <text evidence="2">The sequence shown here is derived from an EMBL/GenBank/DDBJ whole genome shotgun (WGS) entry which is preliminary data.</text>
</comment>
<dbReference type="InterPro" id="IPR000555">
    <property type="entry name" value="JAMM/MPN+_dom"/>
</dbReference>
<dbReference type="PANTHER" id="PTHR12947:SF18">
    <property type="entry name" value="AMSH-LIKE UBIQUITIN THIOESTERASE 3"/>
    <property type="match status" value="1"/>
</dbReference>
<dbReference type="EMBL" id="SDMP01000012">
    <property type="protein sequence ID" value="RYR26027.1"/>
    <property type="molecule type" value="Genomic_DNA"/>
</dbReference>
<evidence type="ECO:0000313" key="3">
    <source>
        <dbReference type="Proteomes" id="UP000289738"/>
    </source>
</evidence>
<gene>
    <name evidence="2" type="ORF">Ahy_B02g060136</name>
</gene>
<feature type="domain" description="MPN" evidence="1">
    <location>
        <begin position="1"/>
        <end position="130"/>
    </location>
</feature>
<dbReference type="Gene3D" id="3.40.140.10">
    <property type="entry name" value="Cytidine Deaminase, domain 2"/>
    <property type="match status" value="1"/>
</dbReference>
<keyword evidence="3" id="KW-1185">Reference proteome</keyword>
<dbReference type="GO" id="GO:0016020">
    <property type="term" value="C:membrane"/>
    <property type="evidence" value="ECO:0007669"/>
    <property type="project" value="TreeGrafter"/>
</dbReference>
<sequence>MAPASTESIKARAYENDGRFFKTSFRKHTEKLRDMWCSCRLPVIIPKQESTSDSCSTLNEEEIFEVQDSLSLFPLGWIHTHPSQTCFVSSVDLHTHYSYQVCGGLKPHRIAALFKMGNFFCGDFEPPQTLTKNCHKMLAQNPHKGIENRH</sequence>
<dbReference type="STRING" id="3818.A0A445AHU8"/>
<dbReference type="GO" id="GO:0071108">
    <property type="term" value="P:protein K48-linked deubiquitination"/>
    <property type="evidence" value="ECO:0007669"/>
    <property type="project" value="TreeGrafter"/>
</dbReference>
<dbReference type="GO" id="GO:0008237">
    <property type="term" value="F:metallopeptidase activity"/>
    <property type="evidence" value="ECO:0007669"/>
    <property type="project" value="InterPro"/>
</dbReference>
<name>A0A445AHU8_ARAHY</name>
<accession>A0A445AHU8</accession>
<dbReference type="PROSITE" id="PS50249">
    <property type="entry name" value="MPN"/>
    <property type="match status" value="1"/>
</dbReference>